<evidence type="ECO:0000259" key="5">
    <source>
        <dbReference type="PROSITE" id="PS50977"/>
    </source>
</evidence>
<keyword evidence="7" id="KW-1185">Reference proteome</keyword>
<dbReference type="Pfam" id="PF00440">
    <property type="entry name" value="TetR_N"/>
    <property type="match status" value="1"/>
</dbReference>
<accession>A0ABT3I3M6</accession>
<dbReference type="InterPro" id="IPR023772">
    <property type="entry name" value="DNA-bd_HTH_TetR-type_CS"/>
</dbReference>
<dbReference type="InterPro" id="IPR041347">
    <property type="entry name" value="MftR_C"/>
</dbReference>
<dbReference type="PROSITE" id="PS01081">
    <property type="entry name" value="HTH_TETR_1"/>
    <property type="match status" value="1"/>
</dbReference>
<dbReference type="InterPro" id="IPR001647">
    <property type="entry name" value="HTH_TetR"/>
</dbReference>
<dbReference type="InterPro" id="IPR050109">
    <property type="entry name" value="HTH-type_TetR-like_transc_reg"/>
</dbReference>
<organism evidence="6 7">
    <name type="scientific">Chryseobacterium kimseyorum</name>
    <dbReference type="NCBI Taxonomy" id="2984028"/>
    <lineage>
        <taxon>Bacteria</taxon>
        <taxon>Pseudomonadati</taxon>
        <taxon>Bacteroidota</taxon>
        <taxon>Flavobacteriia</taxon>
        <taxon>Flavobacteriales</taxon>
        <taxon>Weeksellaceae</taxon>
        <taxon>Chryseobacterium group</taxon>
        <taxon>Chryseobacterium</taxon>
    </lineage>
</organism>
<dbReference type="PROSITE" id="PS50977">
    <property type="entry name" value="HTH_TETR_2"/>
    <property type="match status" value="1"/>
</dbReference>
<dbReference type="PANTHER" id="PTHR30055">
    <property type="entry name" value="HTH-TYPE TRANSCRIPTIONAL REGULATOR RUTR"/>
    <property type="match status" value="1"/>
</dbReference>
<dbReference type="Pfam" id="PF17754">
    <property type="entry name" value="TetR_C_14"/>
    <property type="match status" value="1"/>
</dbReference>
<dbReference type="InterPro" id="IPR009057">
    <property type="entry name" value="Homeodomain-like_sf"/>
</dbReference>
<evidence type="ECO:0000256" key="4">
    <source>
        <dbReference type="PROSITE-ProRule" id="PRU00335"/>
    </source>
</evidence>
<dbReference type="Proteomes" id="UP001163731">
    <property type="component" value="Unassembled WGS sequence"/>
</dbReference>
<dbReference type="PANTHER" id="PTHR30055:SF234">
    <property type="entry name" value="HTH-TYPE TRANSCRIPTIONAL REGULATOR BETI"/>
    <property type="match status" value="1"/>
</dbReference>
<keyword evidence="3" id="KW-0804">Transcription</keyword>
<evidence type="ECO:0000256" key="1">
    <source>
        <dbReference type="ARBA" id="ARBA00023015"/>
    </source>
</evidence>
<dbReference type="Gene3D" id="1.10.357.10">
    <property type="entry name" value="Tetracycline Repressor, domain 2"/>
    <property type="match status" value="1"/>
</dbReference>
<evidence type="ECO:0000313" key="6">
    <source>
        <dbReference type="EMBL" id="MCW3170676.1"/>
    </source>
</evidence>
<proteinExistence type="predicted"/>
<comment type="caution">
    <text evidence="6">The sequence shown here is derived from an EMBL/GenBank/DDBJ whole genome shotgun (WGS) entry which is preliminary data.</text>
</comment>
<feature type="domain" description="HTH tetR-type" evidence="5">
    <location>
        <begin position="8"/>
        <end position="68"/>
    </location>
</feature>
<reference evidence="6" key="1">
    <citation type="submission" date="2022-10" db="EMBL/GenBank/DDBJ databases">
        <title>Chryseobacterium babae sp. nov. isolated from the gut of the beetle Oryctes rhinoceros, and Chryseobacterium kimseyorum sp. nov., isolated from a stick insect rearing cage.</title>
        <authorList>
            <person name="Shelomi M."/>
            <person name="Han C.-J."/>
            <person name="Chen W.-M."/>
            <person name="Chen H.-K."/>
            <person name="Liaw S.-J."/>
            <person name="Muhle E."/>
            <person name="Clermont D."/>
        </authorList>
    </citation>
    <scope>NUCLEOTIDE SEQUENCE</scope>
    <source>
        <strain evidence="6">09-1422</strain>
    </source>
</reference>
<evidence type="ECO:0000256" key="3">
    <source>
        <dbReference type="ARBA" id="ARBA00023163"/>
    </source>
</evidence>
<gene>
    <name evidence="6" type="ORF">OMO38_19270</name>
</gene>
<dbReference type="SUPFAM" id="SSF46689">
    <property type="entry name" value="Homeodomain-like"/>
    <property type="match status" value="1"/>
</dbReference>
<name>A0ABT3I3M6_9FLAO</name>
<feature type="DNA-binding region" description="H-T-H motif" evidence="4">
    <location>
        <begin position="31"/>
        <end position="50"/>
    </location>
</feature>
<dbReference type="EMBL" id="JAPDHW010000024">
    <property type="protein sequence ID" value="MCW3170676.1"/>
    <property type="molecule type" value="Genomic_DNA"/>
</dbReference>
<protein>
    <submittedName>
        <fullName evidence="6">TetR/AcrR family transcriptional regulator</fullName>
    </submittedName>
</protein>
<dbReference type="PRINTS" id="PR00455">
    <property type="entry name" value="HTHTETR"/>
</dbReference>
<keyword evidence="2 4" id="KW-0238">DNA-binding</keyword>
<sequence length="190" mass="21136">MNKNDKAQALRAKIANAAIKLFLAEGFDQITVDAIAAVAGVSRRNLFRYFASKEDIAIFWTEITGPQLVNQLHEHSEDIRKQPVQAALDAVIRHVDQHNELHQVSLAMGNLIENTPSLRARNHEKYLSWEGLMADALIEKGTYPILGKMAAAIALAGLRLAVKEWLACKGSKPIADILKQVYEPFINIKL</sequence>
<evidence type="ECO:0000256" key="2">
    <source>
        <dbReference type="ARBA" id="ARBA00023125"/>
    </source>
</evidence>
<evidence type="ECO:0000313" key="7">
    <source>
        <dbReference type="Proteomes" id="UP001163731"/>
    </source>
</evidence>
<dbReference type="RefSeq" id="WP_264751810.1">
    <property type="nucleotide sequence ID" value="NZ_JAPDHW010000024.1"/>
</dbReference>
<keyword evidence="1" id="KW-0805">Transcription regulation</keyword>